<organism evidence="2 3">
    <name type="scientific">Caldimicrobium thiodismutans</name>
    <dbReference type="NCBI Taxonomy" id="1653476"/>
    <lineage>
        <taxon>Bacteria</taxon>
        <taxon>Pseudomonadati</taxon>
        <taxon>Thermodesulfobacteriota</taxon>
        <taxon>Thermodesulfobacteria</taxon>
        <taxon>Thermodesulfobacteriales</taxon>
        <taxon>Thermodesulfobacteriaceae</taxon>
        <taxon>Caldimicrobium</taxon>
    </lineage>
</organism>
<evidence type="ECO:0000313" key="2">
    <source>
        <dbReference type="EMBL" id="PMP62187.1"/>
    </source>
</evidence>
<name>A0A2N7PIV6_9BACT</name>
<reference evidence="2 3" key="1">
    <citation type="submission" date="2018-01" db="EMBL/GenBank/DDBJ databases">
        <title>Metagenomic assembled genomes from two thermal pools in the Uzon Caldera, Kamchatka, Russia.</title>
        <authorList>
            <person name="Wilkins L."/>
            <person name="Ettinger C."/>
        </authorList>
    </citation>
    <scope>NUCLEOTIDE SEQUENCE [LARGE SCALE GENOMIC DNA]</scope>
    <source>
        <strain evidence="2">ZAV-15</strain>
    </source>
</reference>
<evidence type="ECO:0000313" key="3">
    <source>
        <dbReference type="Proteomes" id="UP000235731"/>
    </source>
</evidence>
<accession>A0A2N7PIV6</accession>
<keyword evidence="1" id="KW-0175">Coiled coil</keyword>
<dbReference type="AlphaFoldDB" id="A0A2N7PIV6"/>
<evidence type="ECO:0000256" key="1">
    <source>
        <dbReference type="SAM" id="Coils"/>
    </source>
</evidence>
<protein>
    <submittedName>
        <fullName evidence="2">Uncharacterized protein</fullName>
    </submittedName>
</protein>
<sequence>MEIERLCREYSLARAELKEKVEALNEEFERLKRERLPQNKISSPLSKSAYVIIKLSDLKIQLKMQQITQDEYDQQLTKYQPILHQRKQIRDWGAEVKKKN</sequence>
<dbReference type="EMBL" id="PNIE01000067">
    <property type="protein sequence ID" value="PMP62187.1"/>
    <property type="molecule type" value="Genomic_DNA"/>
</dbReference>
<gene>
    <name evidence="2" type="ORF">C0197_04945</name>
</gene>
<feature type="coiled-coil region" evidence="1">
    <location>
        <begin position="3"/>
        <end position="34"/>
    </location>
</feature>
<proteinExistence type="predicted"/>
<comment type="caution">
    <text evidence="2">The sequence shown here is derived from an EMBL/GenBank/DDBJ whole genome shotgun (WGS) entry which is preliminary data.</text>
</comment>
<dbReference type="Proteomes" id="UP000235731">
    <property type="component" value="Unassembled WGS sequence"/>
</dbReference>